<keyword evidence="1" id="KW-0812">Transmembrane</keyword>
<proteinExistence type="predicted"/>
<reference evidence="2 3" key="1">
    <citation type="submission" date="2022-04" db="EMBL/GenBank/DDBJ databases">
        <title>Gracilibacillus sp. isolated from saltern.</title>
        <authorList>
            <person name="Won M."/>
            <person name="Lee C.-M."/>
            <person name="Woen H.-Y."/>
            <person name="Kwon S.-W."/>
        </authorList>
    </citation>
    <scope>NUCLEOTIDE SEQUENCE [LARGE SCALE GENOMIC DNA]</scope>
    <source>
        <strain evidence="2 3">SSPM10-3</strain>
    </source>
</reference>
<keyword evidence="1" id="KW-0472">Membrane</keyword>
<accession>A0ABY4GPL1</accession>
<dbReference type="EMBL" id="CP095071">
    <property type="protein sequence ID" value="UOQ86290.1"/>
    <property type="molecule type" value="Genomic_DNA"/>
</dbReference>
<feature type="transmembrane region" description="Helical" evidence="1">
    <location>
        <begin position="27"/>
        <end position="52"/>
    </location>
</feature>
<name>A0ABY4GPL1_9BACI</name>
<dbReference type="RefSeq" id="WP_244746608.1">
    <property type="nucleotide sequence ID" value="NZ_CP095071.1"/>
</dbReference>
<feature type="transmembrane region" description="Helical" evidence="1">
    <location>
        <begin position="58"/>
        <end position="83"/>
    </location>
</feature>
<protein>
    <recommendedName>
        <fullName evidence="4">DUF2628 domain-containing protein</fullName>
    </recommendedName>
</protein>
<dbReference type="Proteomes" id="UP000831537">
    <property type="component" value="Chromosome"/>
</dbReference>
<organism evidence="2 3">
    <name type="scientific">Gracilibacillus salinarum</name>
    <dbReference type="NCBI Taxonomy" id="2932255"/>
    <lineage>
        <taxon>Bacteria</taxon>
        <taxon>Bacillati</taxon>
        <taxon>Bacillota</taxon>
        <taxon>Bacilli</taxon>
        <taxon>Bacillales</taxon>
        <taxon>Bacillaceae</taxon>
        <taxon>Gracilibacillus</taxon>
    </lineage>
</organism>
<keyword evidence="1" id="KW-1133">Transmembrane helix</keyword>
<evidence type="ECO:0008006" key="4">
    <source>
        <dbReference type="Google" id="ProtNLM"/>
    </source>
</evidence>
<sequence>MTEEFKEFDDFSRHQVKRLYDGTPVNWVATLLAYAGWIIFAAGIISAIFVSMNTVDHAILVFIMYASAGTVTGLGLVGIGEVIKQLFIINYRLKEHGYSFNKEQ</sequence>
<evidence type="ECO:0000313" key="3">
    <source>
        <dbReference type="Proteomes" id="UP000831537"/>
    </source>
</evidence>
<keyword evidence="3" id="KW-1185">Reference proteome</keyword>
<evidence type="ECO:0000313" key="2">
    <source>
        <dbReference type="EMBL" id="UOQ86290.1"/>
    </source>
</evidence>
<evidence type="ECO:0000256" key="1">
    <source>
        <dbReference type="SAM" id="Phobius"/>
    </source>
</evidence>
<gene>
    <name evidence="2" type="ORF">MUN87_05205</name>
</gene>